<dbReference type="SUPFAM" id="SSF46894">
    <property type="entry name" value="C-terminal effector domain of the bipartite response regulators"/>
    <property type="match status" value="1"/>
</dbReference>
<organism evidence="2 3">
    <name type="scientific">Flavobacterium arcticum</name>
    <dbReference type="NCBI Taxonomy" id="1784713"/>
    <lineage>
        <taxon>Bacteria</taxon>
        <taxon>Pseudomonadati</taxon>
        <taxon>Bacteroidota</taxon>
        <taxon>Flavobacteriia</taxon>
        <taxon>Flavobacteriales</taxon>
        <taxon>Flavobacteriaceae</taxon>
        <taxon>Flavobacterium</taxon>
    </lineage>
</organism>
<feature type="transmembrane region" description="Helical" evidence="1">
    <location>
        <begin position="6"/>
        <end position="28"/>
    </location>
</feature>
<dbReference type="EMBL" id="CP031188">
    <property type="protein sequence ID" value="AXG73857.1"/>
    <property type="molecule type" value="Genomic_DNA"/>
</dbReference>
<dbReference type="OrthoDB" id="1090267at2"/>
<dbReference type="GO" id="GO:0003677">
    <property type="term" value="F:DNA binding"/>
    <property type="evidence" value="ECO:0007669"/>
    <property type="project" value="InterPro"/>
</dbReference>
<keyword evidence="1" id="KW-0472">Membrane</keyword>
<gene>
    <name evidence="2" type="ORF">DVK85_06230</name>
</gene>
<accession>A0A345HB97</accession>
<keyword evidence="1" id="KW-1133">Transmembrane helix</keyword>
<keyword evidence="1" id="KW-0812">Transmembrane</keyword>
<evidence type="ECO:0000313" key="3">
    <source>
        <dbReference type="Proteomes" id="UP000253951"/>
    </source>
</evidence>
<dbReference type="InterPro" id="IPR036388">
    <property type="entry name" value="WH-like_DNA-bd_sf"/>
</dbReference>
<keyword evidence="3" id="KW-1185">Reference proteome</keyword>
<sequence>MTQDTYVFTILICCIYSLTIIIVIFIYLTKTKVKKAIKLNKVNDEIPLESEIDSLKELVYLKNKQLMSSSIELMNKDDKLKEVINKIDNENFKRSEIKSAIEKIIKSKDYWKEFKVRFNETHPQFCNNLQQAFPILNINDINFCALLKMKLSNKEIAELLQISHESVISKKYRLKRKMGINDERKIEDVLITYATNKDLLPISDR</sequence>
<reference evidence="2 3" key="1">
    <citation type="submission" date="2018-07" db="EMBL/GenBank/DDBJ databases">
        <title>Complete genome sequence of Flavobacterium arcticum type strain SM1502T.</title>
        <authorList>
            <person name="Li Y."/>
            <person name="Li D.-D."/>
        </authorList>
    </citation>
    <scope>NUCLEOTIDE SEQUENCE [LARGE SCALE GENOMIC DNA]</scope>
    <source>
        <strain evidence="2 3">SM1502</strain>
    </source>
</reference>
<protein>
    <submittedName>
        <fullName evidence="2">Uncharacterized protein</fullName>
    </submittedName>
</protein>
<evidence type="ECO:0000313" key="2">
    <source>
        <dbReference type="EMBL" id="AXG73857.1"/>
    </source>
</evidence>
<dbReference type="Proteomes" id="UP000253951">
    <property type="component" value="Chromosome"/>
</dbReference>
<evidence type="ECO:0000256" key="1">
    <source>
        <dbReference type="SAM" id="Phobius"/>
    </source>
</evidence>
<dbReference type="KEGG" id="fat:DVK85_06230"/>
<name>A0A345HB97_9FLAO</name>
<dbReference type="Gene3D" id="1.10.10.10">
    <property type="entry name" value="Winged helix-like DNA-binding domain superfamily/Winged helix DNA-binding domain"/>
    <property type="match status" value="1"/>
</dbReference>
<dbReference type="InterPro" id="IPR016032">
    <property type="entry name" value="Sig_transdc_resp-reg_C-effctor"/>
</dbReference>
<dbReference type="GO" id="GO:0006355">
    <property type="term" value="P:regulation of DNA-templated transcription"/>
    <property type="evidence" value="ECO:0007669"/>
    <property type="project" value="InterPro"/>
</dbReference>
<dbReference type="AlphaFoldDB" id="A0A345HB97"/>
<proteinExistence type="predicted"/>